<dbReference type="AlphaFoldDB" id="A0A225DL65"/>
<comment type="caution">
    <text evidence="2">The sequence shown here is derived from an EMBL/GenBank/DDBJ whole genome shotgun (WGS) entry which is preliminary data.</text>
</comment>
<dbReference type="SMART" id="SM00479">
    <property type="entry name" value="EXOIII"/>
    <property type="match status" value="1"/>
</dbReference>
<dbReference type="PANTHER" id="PTHR30231:SF41">
    <property type="entry name" value="DNA POLYMERASE III SUBUNIT EPSILON"/>
    <property type="match status" value="1"/>
</dbReference>
<dbReference type="Pfam" id="PF00929">
    <property type="entry name" value="RNase_T"/>
    <property type="match status" value="1"/>
</dbReference>
<dbReference type="InterPro" id="IPR036397">
    <property type="entry name" value="RNaseH_sf"/>
</dbReference>
<reference evidence="3" key="1">
    <citation type="submission" date="2017-06" db="EMBL/GenBank/DDBJ databases">
        <title>Genome analysis of Fimbriiglobus ruber SP5, the first member of the order Planctomycetales with confirmed chitinolytic capability.</title>
        <authorList>
            <person name="Ravin N.V."/>
            <person name="Rakitin A.L."/>
            <person name="Ivanova A.A."/>
            <person name="Beletsky A.V."/>
            <person name="Kulichevskaya I.S."/>
            <person name="Mardanov A.V."/>
            <person name="Dedysh S.N."/>
        </authorList>
    </citation>
    <scope>NUCLEOTIDE SEQUENCE [LARGE SCALE GENOMIC DNA]</scope>
    <source>
        <strain evidence="3">SP5</strain>
    </source>
</reference>
<dbReference type="Proteomes" id="UP000214646">
    <property type="component" value="Unassembled WGS sequence"/>
</dbReference>
<evidence type="ECO:0000313" key="3">
    <source>
        <dbReference type="Proteomes" id="UP000214646"/>
    </source>
</evidence>
<dbReference type="InterPro" id="IPR012337">
    <property type="entry name" value="RNaseH-like_sf"/>
</dbReference>
<keyword evidence="3" id="KW-1185">Reference proteome</keyword>
<dbReference type="EMBL" id="NIDE01000010">
    <property type="protein sequence ID" value="OWK39328.1"/>
    <property type="molecule type" value="Genomic_DNA"/>
</dbReference>
<dbReference type="SUPFAM" id="SSF53098">
    <property type="entry name" value="Ribonuclease H-like"/>
    <property type="match status" value="1"/>
</dbReference>
<gene>
    <name evidence="2" type="ORF">FRUB_05891</name>
</gene>
<dbReference type="InterPro" id="IPR013520">
    <property type="entry name" value="Ribonucl_H"/>
</dbReference>
<evidence type="ECO:0000313" key="2">
    <source>
        <dbReference type="EMBL" id="OWK39328.1"/>
    </source>
</evidence>
<feature type="domain" description="Exonuclease" evidence="1">
    <location>
        <begin position="13"/>
        <end position="179"/>
    </location>
</feature>
<dbReference type="GO" id="GO:0003676">
    <property type="term" value="F:nucleic acid binding"/>
    <property type="evidence" value="ECO:0007669"/>
    <property type="project" value="InterPro"/>
</dbReference>
<dbReference type="RefSeq" id="WP_161967671.1">
    <property type="nucleotide sequence ID" value="NZ_NIDE01000010.1"/>
</dbReference>
<organism evidence="2 3">
    <name type="scientific">Fimbriiglobus ruber</name>
    <dbReference type="NCBI Taxonomy" id="1908690"/>
    <lineage>
        <taxon>Bacteria</taxon>
        <taxon>Pseudomonadati</taxon>
        <taxon>Planctomycetota</taxon>
        <taxon>Planctomycetia</taxon>
        <taxon>Gemmatales</taxon>
        <taxon>Gemmataceae</taxon>
        <taxon>Fimbriiglobus</taxon>
    </lineage>
</organism>
<name>A0A225DL65_9BACT</name>
<dbReference type="CDD" id="cd06127">
    <property type="entry name" value="DEDDh"/>
    <property type="match status" value="1"/>
</dbReference>
<dbReference type="GO" id="GO:0005829">
    <property type="term" value="C:cytosol"/>
    <property type="evidence" value="ECO:0007669"/>
    <property type="project" value="TreeGrafter"/>
</dbReference>
<protein>
    <submittedName>
        <fullName evidence="2">DNA Pol III Epsilon Chain</fullName>
    </submittedName>
</protein>
<evidence type="ECO:0000259" key="1">
    <source>
        <dbReference type="SMART" id="SM00479"/>
    </source>
</evidence>
<accession>A0A225DL65</accession>
<dbReference type="Gene3D" id="3.30.420.10">
    <property type="entry name" value="Ribonuclease H-like superfamily/Ribonuclease H"/>
    <property type="match status" value="1"/>
</dbReference>
<dbReference type="GO" id="GO:0008408">
    <property type="term" value="F:3'-5' exonuclease activity"/>
    <property type="evidence" value="ECO:0007669"/>
    <property type="project" value="TreeGrafter"/>
</dbReference>
<dbReference type="GO" id="GO:0045004">
    <property type="term" value="P:DNA replication proofreading"/>
    <property type="evidence" value="ECO:0007669"/>
    <property type="project" value="TreeGrafter"/>
</dbReference>
<proteinExistence type="predicted"/>
<dbReference type="OrthoDB" id="9803913at2"/>
<sequence>MRLTFAHLALARPLAVLDLETTEVDPARDRVVEFAVLKIAPDGRSQLCHQRVRPGVPIPAAATAVHGITDRMVDTVPPFRVIARSLAAFLADTDLAGFGIAGFDLPILAAEFARAGVSFRVAGRAVVDALTVFHRHEPRDLGAAVRLYLGRDHPNAHAAAADARVAAAVLDAQVGRYGLPPTPPGCTRPWSRSMSAGGFARLRWGRRLRVRQAHRPLLADVARTDPGYLEWMLGQAFLDDAHALVRRALAGQPLDVPNPVNARRPA</sequence>
<dbReference type="PANTHER" id="PTHR30231">
    <property type="entry name" value="DNA POLYMERASE III SUBUNIT EPSILON"/>
    <property type="match status" value="1"/>
</dbReference>